<dbReference type="CDD" id="cd11386">
    <property type="entry name" value="MCP_signal"/>
    <property type="match status" value="1"/>
</dbReference>
<gene>
    <name evidence="11" type="ORF">SAMN04244550_03203</name>
</gene>
<dbReference type="GO" id="GO:0004888">
    <property type="term" value="F:transmembrane signaling receptor activity"/>
    <property type="evidence" value="ECO:0007669"/>
    <property type="project" value="InterPro"/>
</dbReference>
<dbReference type="GO" id="GO:0006935">
    <property type="term" value="P:chemotaxis"/>
    <property type="evidence" value="ECO:0007669"/>
    <property type="project" value="UniProtKB-KW"/>
</dbReference>
<dbReference type="PANTHER" id="PTHR43531">
    <property type="entry name" value="PROTEIN ICFG"/>
    <property type="match status" value="1"/>
</dbReference>
<dbReference type="OrthoDB" id="354287at2"/>
<dbReference type="Pfam" id="PF13426">
    <property type="entry name" value="PAS_9"/>
    <property type="match status" value="2"/>
</dbReference>
<dbReference type="SUPFAM" id="SSF55785">
    <property type="entry name" value="PYP-like sensor domain (PAS domain)"/>
    <property type="match status" value="1"/>
</dbReference>
<protein>
    <submittedName>
        <fullName evidence="11">Methyl-accepting chemotaxis protein</fullName>
    </submittedName>
</protein>
<dbReference type="InterPro" id="IPR051310">
    <property type="entry name" value="MCP_chemotaxis"/>
</dbReference>
<sequence length="882" mass="93483">MSAKTSASVSFFHSSFFRATLLVAASVLTVVVSMTLYNVHTTTELALTQLQQQARGASSIVAKQLVGPMRFSDKLQLGKALQDVVDDPSNPSDAMMAVDEKGKAIATYAAEGADISPLTAMAQTVAGQKSIVTSEDGLTIATPVTSPTSGTVLGYVLSHWSEDQTDAAIASTTRTGLIVSGLILIAAMLITSLVFRAMVSLRLGRINSAMSSIAEGALTTAVPYTGTKDEIGHIAKSLEAFRHSLEQAEATNRVALMRGTALASASTAIMLTSTEHEITWVNEAMVKLMRVHAAAIQARNPDFDPDNMIGYRADRIVEGGTEIAGEMDTGDRSSLRIEQDLASGTLVVEANPVMTADGTKIGHVAEWHDITEARRNTAITEAIDATQLRVEFTPDGRMSAANVAMCVISQRDESQLIGMDFSRLVRVAATGEMAFEVIQRGESVIGQMLVSLDGQDLLLNGAMTPVRDRKGAIRRVVAIGTDMSEIEARETRARVERERAAAEQRQVVEQLRDALRHLAEGNLTKTIREPFPGDYESLRLDYNDATAKLREAMAMVLENSSLIRTESGGISRAAEDLSRRTEQQAATLEETAAALNELTASVKSAADRTLKANDMVALARRNTESSGQVVREAVQAMGEISESSNKISRITSVIEEISFQTNLLALNAGVEAARAGEAGRGFAVVASEVRALAQRSSEAAREIAGLISDSAGQVKRGVELVGQAGSALDGIQSSVAEIVTFMSDITASTTEQSAGLSEVNTAILQLDQVTQHNAAMFEETSAASQSLAREADGLNETMSRFRLGTQQATPAPAPASNFRSTRPVAAAPVAPAPAEPAAPTPIRAATPAPAPASARAPAPRASARASNLAVKHTPAEDNWEDF</sequence>
<dbReference type="AlphaFoldDB" id="A0A1G7QHI3"/>
<dbReference type="PRINTS" id="PR00260">
    <property type="entry name" value="CHEMTRNSDUCR"/>
</dbReference>
<accession>A0A1G7QHI3</accession>
<proteinExistence type="inferred from homology"/>
<feature type="coiled-coil region" evidence="5">
    <location>
        <begin position="535"/>
        <end position="608"/>
    </location>
</feature>
<dbReference type="CDD" id="cd06225">
    <property type="entry name" value="HAMP"/>
    <property type="match status" value="1"/>
</dbReference>
<dbReference type="Gene3D" id="3.30.450.20">
    <property type="entry name" value="PAS domain"/>
    <property type="match status" value="2"/>
</dbReference>
<comment type="similarity">
    <text evidence="3">Belongs to the methyl-accepting chemotaxis (MCP) protein family.</text>
</comment>
<evidence type="ECO:0000259" key="10">
    <source>
        <dbReference type="PROSITE" id="PS50885"/>
    </source>
</evidence>
<feature type="transmembrane region" description="Helical" evidence="7">
    <location>
        <begin position="16"/>
        <end position="37"/>
    </location>
</feature>
<feature type="domain" description="HAMP" evidence="10">
    <location>
        <begin position="197"/>
        <end position="250"/>
    </location>
</feature>
<feature type="compositionally biased region" description="Low complexity" evidence="6">
    <location>
        <begin position="819"/>
        <end position="829"/>
    </location>
</feature>
<evidence type="ECO:0000256" key="6">
    <source>
        <dbReference type="SAM" id="MobiDB-lite"/>
    </source>
</evidence>
<dbReference type="RefSeq" id="WP_074555854.1">
    <property type="nucleotide sequence ID" value="NZ_CP119563.1"/>
</dbReference>
<dbReference type="InterPro" id="IPR004089">
    <property type="entry name" value="MCPsignal_dom"/>
</dbReference>
<feature type="domain" description="Methyl-accepting transducer" evidence="8">
    <location>
        <begin position="559"/>
        <end position="788"/>
    </location>
</feature>
<feature type="domain" description="HAMP" evidence="10">
    <location>
        <begin position="502"/>
        <end position="554"/>
    </location>
</feature>
<dbReference type="SUPFAM" id="SSF158472">
    <property type="entry name" value="HAMP domain-like"/>
    <property type="match status" value="1"/>
</dbReference>
<dbReference type="CDD" id="cd00130">
    <property type="entry name" value="PAS"/>
    <property type="match status" value="1"/>
</dbReference>
<dbReference type="EMBL" id="FNAY01000024">
    <property type="protein sequence ID" value="SDF97972.1"/>
    <property type="molecule type" value="Genomic_DNA"/>
</dbReference>
<evidence type="ECO:0000259" key="8">
    <source>
        <dbReference type="PROSITE" id="PS50111"/>
    </source>
</evidence>
<dbReference type="InterPro" id="IPR003660">
    <property type="entry name" value="HAMP_dom"/>
</dbReference>
<keyword evidence="4" id="KW-0807">Transducer</keyword>
<dbReference type="Gene3D" id="6.10.340.10">
    <property type="match status" value="1"/>
</dbReference>
<dbReference type="PROSITE" id="PS50111">
    <property type="entry name" value="CHEMOTAXIS_TRANSDUC_2"/>
    <property type="match status" value="1"/>
</dbReference>
<dbReference type="InterPro" id="IPR000700">
    <property type="entry name" value="PAS-assoc_C"/>
</dbReference>
<feature type="compositionally biased region" description="Low complexity" evidence="6">
    <location>
        <begin position="840"/>
        <end position="865"/>
    </location>
</feature>
<dbReference type="Pfam" id="PF00015">
    <property type="entry name" value="MCPsignal"/>
    <property type="match status" value="1"/>
</dbReference>
<evidence type="ECO:0000313" key="12">
    <source>
        <dbReference type="Proteomes" id="UP000183812"/>
    </source>
</evidence>
<dbReference type="Pfam" id="PF00672">
    <property type="entry name" value="HAMP"/>
    <property type="match status" value="1"/>
</dbReference>
<keyword evidence="2" id="KW-0145">Chemotaxis</keyword>
<evidence type="ECO:0000256" key="5">
    <source>
        <dbReference type="SAM" id="Coils"/>
    </source>
</evidence>
<dbReference type="FunFam" id="1.10.287.950:FF:000001">
    <property type="entry name" value="Methyl-accepting chemotaxis sensory transducer"/>
    <property type="match status" value="1"/>
</dbReference>
<dbReference type="SMART" id="SM00283">
    <property type="entry name" value="MA"/>
    <property type="match status" value="1"/>
</dbReference>
<dbReference type="Proteomes" id="UP000183812">
    <property type="component" value="Unassembled WGS sequence"/>
</dbReference>
<dbReference type="PROSITE" id="PS50885">
    <property type="entry name" value="HAMP"/>
    <property type="match status" value="2"/>
</dbReference>
<dbReference type="InterPro" id="IPR035965">
    <property type="entry name" value="PAS-like_dom_sf"/>
</dbReference>
<dbReference type="SMART" id="SM00304">
    <property type="entry name" value="HAMP"/>
    <property type="match status" value="2"/>
</dbReference>
<dbReference type="Gene3D" id="1.10.287.950">
    <property type="entry name" value="Methyl-accepting chemotaxis protein"/>
    <property type="match status" value="1"/>
</dbReference>
<evidence type="ECO:0000256" key="1">
    <source>
        <dbReference type="ARBA" id="ARBA00004370"/>
    </source>
</evidence>
<dbReference type="PROSITE" id="PS50113">
    <property type="entry name" value="PAC"/>
    <property type="match status" value="1"/>
</dbReference>
<evidence type="ECO:0000259" key="9">
    <source>
        <dbReference type="PROSITE" id="PS50113"/>
    </source>
</evidence>
<dbReference type="InterPro" id="IPR000014">
    <property type="entry name" value="PAS"/>
</dbReference>
<dbReference type="GO" id="GO:0007165">
    <property type="term" value="P:signal transduction"/>
    <property type="evidence" value="ECO:0007669"/>
    <property type="project" value="UniProtKB-KW"/>
</dbReference>
<keyword evidence="5" id="KW-0175">Coiled coil</keyword>
<evidence type="ECO:0000256" key="3">
    <source>
        <dbReference type="ARBA" id="ARBA00029447"/>
    </source>
</evidence>
<keyword evidence="7" id="KW-0812">Transmembrane</keyword>
<feature type="compositionally biased region" description="Pro residues" evidence="6">
    <location>
        <begin position="830"/>
        <end position="839"/>
    </location>
</feature>
<reference evidence="11 12" key="1">
    <citation type="submission" date="2016-10" db="EMBL/GenBank/DDBJ databases">
        <authorList>
            <person name="de Groot N.N."/>
        </authorList>
    </citation>
    <scope>NUCLEOTIDE SEQUENCE [LARGE SCALE GENOMIC DNA]</scope>
    <source>
        <strain evidence="12">DSM 938 / 37b4</strain>
    </source>
</reference>
<feature type="domain" description="PAC" evidence="9">
    <location>
        <begin position="443"/>
        <end position="495"/>
    </location>
</feature>
<evidence type="ECO:0000313" key="11">
    <source>
        <dbReference type="EMBL" id="SDF97972.1"/>
    </source>
</evidence>
<feature type="transmembrane region" description="Helical" evidence="7">
    <location>
        <begin position="177"/>
        <end position="199"/>
    </location>
</feature>
<comment type="subcellular location">
    <subcellularLocation>
        <location evidence="1">Membrane</location>
    </subcellularLocation>
</comment>
<feature type="region of interest" description="Disordered" evidence="6">
    <location>
        <begin position="806"/>
        <end position="882"/>
    </location>
</feature>
<evidence type="ECO:0000256" key="2">
    <source>
        <dbReference type="ARBA" id="ARBA00022500"/>
    </source>
</evidence>
<name>A0A1G7QHI3_RHOCA</name>
<dbReference type="SUPFAM" id="SSF58104">
    <property type="entry name" value="Methyl-accepting chemotaxis protein (MCP) signaling domain"/>
    <property type="match status" value="1"/>
</dbReference>
<dbReference type="PANTHER" id="PTHR43531:SF11">
    <property type="entry name" value="METHYL-ACCEPTING CHEMOTAXIS PROTEIN 3"/>
    <property type="match status" value="1"/>
</dbReference>
<evidence type="ECO:0000256" key="4">
    <source>
        <dbReference type="PROSITE-ProRule" id="PRU00284"/>
    </source>
</evidence>
<keyword evidence="7" id="KW-0472">Membrane</keyword>
<organism evidence="11 12">
    <name type="scientific">Rhodobacter capsulatus</name>
    <name type="common">Rhodopseudomonas capsulata</name>
    <dbReference type="NCBI Taxonomy" id="1061"/>
    <lineage>
        <taxon>Bacteria</taxon>
        <taxon>Pseudomonadati</taxon>
        <taxon>Pseudomonadota</taxon>
        <taxon>Alphaproteobacteria</taxon>
        <taxon>Rhodobacterales</taxon>
        <taxon>Rhodobacter group</taxon>
        <taxon>Rhodobacter</taxon>
    </lineage>
</organism>
<keyword evidence="7" id="KW-1133">Transmembrane helix</keyword>
<dbReference type="InterPro" id="IPR004090">
    <property type="entry name" value="Chemotax_Me-accpt_rcpt"/>
</dbReference>
<dbReference type="GO" id="GO:0016020">
    <property type="term" value="C:membrane"/>
    <property type="evidence" value="ECO:0007669"/>
    <property type="project" value="UniProtKB-SubCell"/>
</dbReference>
<evidence type="ECO:0000256" key="7">
    <source>
        <dbReference type="SAM" id="Phobius"/>
    </source>
</evidence>